<comment type="catalytic activity">
    <reaction evidence="11">
        <text>L-valine + 2-oxoglutarate = 3-methyl-2-oxobutanoate + L-glutamate</text>
        <dbReference type="Rhea" id="RHEA:24813"/>
        <dbReference type="ChEBI" id="CHEBI:11851"/>
        <dbReference type="ChEBI" id="CHEBI:16810"/>
        <dbReference type="ChEBI" id="CHEBI:29985"/>
        <dbReference type="ChEBI" id="CHEBI:57762"/>
        <dbReference type="EC" id="2.6.1.42"/>
    </reaction>
</comment>
<accession>A0A1Y2EGU0</accession>
<dbReference type="InterPro" id="IPR036038">
    <property type="entry name" value="Aminotransferase-like"/>
</dbReference>
<dbReference type="GO" id="GO:0052656">
    <property type="term" value="F:L-isoleucine-2-oxoglutarate transaminase activity"/>
    <property type="evidence" value="ECO:0007669"/>
    <property type="project" value="RHEA"/>
</dbReference>
<dbReference type="GO" id="GO:0009099">
    <property type="term" value="P:L-valine biosynthetic process"/>
    <property type="evidence" value="ECO:0007669"/>
    <property type="project" value="TreeGrafter"/>
</dbReference>
<keyword evidence="13" id="KW-1185">Reference proteome</keyword>
<dbReference type="FunCoup" id="A0A1Y2EGU0">
    <property type="interactions" value="331"/>
</dbReference>
<evidence type="ECO:0000256" key="6">
    <source>
        <dbReference type="ARBA" id="ARBA00022898"/>
    </source>
</evidence>
<dbReference type="GO" id="GO:0052655">
    <property type="term" value="F:L-valine-2-oxoglutarate transaminase activity"/>
    <property type="evidence" value="ECO:0007669"/>
    <property type="project" value="RHEA"/>
</dbReference>
<dbReference type="InterPro" id="IPR043132">
    <property type="entry name" value="BCAT-like_C"/>
</dbReference>
<dbReference type="InterPro" id="IPR018300">
    <property type="entry name" value="Aminotrans_IV_CS"/>
</dbReference>
<comment type="caution">
    <text evidence="12">The sequence shown here is derived from an EMBL/GenBank/DDBJ whole genome shotgun (WGS) entry which is preliminary data.</text>
</comment>
<dbReference type="Proteomes" id="UP000193467">
    <property type="component" value="Unassembled WGS sequence"/>
</dbReference>
<comment type="similarity">
    <text evidence="2 9">Belongs to the class-IV pyridoxal-phosphate-dependent aminotransferase family.</text>
</comment>
<dbReference type="STRING" id="106004.A0A1Y2EGU0"/>
<evidence type="ECO:0000313" key="13">
    <source>
        <dbReference type="Proteomes" id="UP000193467"/>
    </source>
</evidence>
<dbReference type="PANTHER" id="PTHR11825">
    <property type="entry name" value="SUBGROUP IIII AMINOTRANSFERASE"/>
    <property type="match status" value="1"/>
</dbReference>
<comment type="cofactor">
    <cofactor evidence="1 10">
        <name>pyridoxal 5'-phosphate</name>
        <dbReference type="ChEBI" id="CHEBI:597326"/>
    </cofactor>
</comment>
<dbReference type="Gene3D" id="3.20.10.10">
    <property type="entry name" value="D-amino Acid Aminotransferase, subunit A, domain 2"/>
    <property type="match status" value="1"/>
</dbReference>
<evidence type="ECO:0000256" key="2">
    <source>
        <dbReference type="ARBA" id="ARBA00009320"/>
    </source>
</evidence>
<dbReference type="PANTHER" id="PTHR11825:SF44">
    <property type="entry name" value="BRANCHED-CHAIN-AMINO-ACID AMINOTRANSFERASE"/>
    <property type="match status" value="1"/>
</dbReference>
<evidence type="ECO:0000256" key="4">
    <source>
        <dbReference type="ARBA" id="ARBA00022605"/>
    </source>
</evidence>
<dbReference type="EMBL" id="MCGR01000054">
    <property type="protein sequence ID" value="ORY70800.1"/>
    <property type="molecule type" value="Genomic_DNA"/>
</dbReference>
<keyword evidence="5 11" id="KW-0808">Transferase</keyword>
<sequence length="449" mass="47690">MMPRLALGRLQVIRSSSATANALRFAPRAASVPALSRSFHLSNSRQVGSATKVPPVAGGPVAGQDAMTGETIGGADIDPSALEIELTSSPKPIPPSSKLTFGRTFTDHMLTIPWNSETGWGSPKIQPYAPLALDPSSTVLHYAPTLFEGMKAYKNKAGVARLFRPDKNMERMTRSAARLAFPDFTGEHLTTLIKKLVDIDSAWIPTDPGTSLYIRPTMIGTQAGLGVGASTDVLLFVIACPVGPYYSTGFKPVKLLATTSDVRAWPGGTGGFKLGSNYAGGVVPQQKAAALGYQQILWLYGEEHRLTEVGTMNLFVVLEDKDGTIELVTPPLEDMILPGVTRDSILSLARAHAEGKNTLDGLPAKFKVTERNLTMPQIVAASKDGSLKEIFGSGTAAIVSCVDGIGYEDALVPVPCGADGLGDVARVMLREIVGRQTGEIESEWSELVA</sequence>
<dbReference type="EC" id="2.6.1.42" evidence="11"/>
<dbReference type="InterPro" id="IPR043131">
    <property type="entry name" value="BCAT-like_N"/>
</dbReference>
<dbReference type="CDD" id="cd01557">
    <property type="entry name" value="BCAT_beta_family"/>
    <property type="match status" value="1"/>
</dbReference>
<gene>
    <name evidence="12" type="ORF">BCR35DRAFT_307880</name>
</gene>
<evidence type="ECO:0000256" key="8">
    <source>
        <dbReference type="PIRSR" id="PIRSR006468-1"/>
    </source>
</evidence>
<dbReference type="PROSITE" id="PS00770">
    <property type="entry name" value="AA_TRANSFER_CLASS_4"/>
    <property type="match status" value="1"/>
</dbReference>
<feature type="modified residue" description="N6-(pyridoxal phosphate)lysine" evidence="8">
    <location>
        <position position="273"/>
    </location>
</feature>
<evidence type="ECO:0000256" key="10">
    <source>
        <dbReference type="RuleBase" id="RU004516"/>
    </source>
</evidence>
<dbReference type="AlphaFoldDB" id="A0A1Y2EGU0"/>
<evidence type="ECO:0000256" key="5">
    <source>
        <dbReference type="ARBA" id="ARBA00022679"/>
    </source>
</evidence>
<protein>
    <recommendedName>
        <fullName evidence="11">Branched-chain-amino-acid aminotransferase</fullName>
        <ecNumber evidence="11">2.6.1.42</ecNumber>
    </recommendedName>
</protein>
<organism evidence="12 13">
    <name type="scientific">Leucosporidium creatinivorum</name>
    <dbReference type="NCBI Taxonomy" id="106004"/>
    <lineage>
        <taxon>Eukaryota</taxon>
        <taxon>Fungi</taxon>
        <taxon>Dikarya</taxon>
        <taxon>Basidiomycota</taxon>
        <taxon>Pucciniomycotina</taxon>
        <taxon>Microbotryomycetes</taxon>
        <taxon>Leucosporidiales</taxon>
        <taxon>Leucosporidium</taxon>
    </lineage>
</organism>
<evidence type="ECO:0000256" key="9">
    <source>
        <dbReference type="RuleBase" id="RU004106"/>
    </source>
</evidence>
<dbReference type="GO" id="GO:0009098">
    <property type="term" value="P:L-leucine biosynthetic process"/>
    <property type="evidence" value="ECO:0007669"/>
    <property type="project" value="TreeGrafter"/>
</dbReference>
<dbReference type="InterPro" id="IPR033939">
    <property type="entry name" value="BCAT_family"/>
</dbReference>
<name>A0A1Y2EGU0_9BASI</name>
<proteinExistence type="inferred from homology"/>
<evidence type="ECO:0000256" key="3">
    <source>
        <dbReference type="ARBA" id="ARBA00022576"/>
    </source>
</evidence>
<dbReference type="GO" id="GO:0005739">
    <property type="term" value="C:mitochondrion"/>
    <property type="evidence" value="ECO:0007669"/>
    <property type="project" value="TreeGrafter"/>
</dbReference>
<dbReference type="GO" id="GO:0052654">
    <property type="term" value="F:L-leucine-2-oxoglutarate transaminase activity"/>
    <property type="evidence" value="ECO:0007669"/>
    <property type="project" value="RHEA"/>
</dbReference>
<evidence type="ECO:0000313" key="12">
    <source>
        <dbReference type="EMBL" id="ORY70800.1"/>
    </source>
</evidence>
<dbReference type="Gene3D" id="3.30.470.10">
    <property type="match status" value="1"/>
</dbReference>
<dbReference type="PIRSF" id="PIRSF006468">
    <property type="entry name" value="BCAT1"/>
    <property type="match status" value="1"/>
</dbReference>
<dbReference type="OrthoDB" id="1732691at2759"/>
<keyword evidence="3 11" id="KW-0032">Aminotransferase</keyword>
<dbReference type="FunFam" id="3.20.10.10:FF:000004">
    <property type="entry name" value="Branched-chain-amino-acid aminotransferase"/>
    <property type="match status" value="1"/>
</dbReference>
<evidence type="ECO:0000256" key="1">
    <source>
        <dbReference type="ARBA" id="ARBA00001933"/>
    </source>
</evidence>
<evidence type="ECO:0000256" key="11">
    <source>
        <dbReference type="RuleBase" id="RU004517"/>
    </source>
</evidence>
<dbReference type="FunFam" id="3.30.470.10:FF:000005">
    <property type="entry name" value="Branched-chain-amino-acid aminotransferase"/>
    <property type="match status" value="1"/>
</dbReference>
<keyword evidence="7 11" id="KW-0100">Branched-chain amino acid biosynthesis</keyword>
<keyword evidence="6 10" id="KW-0663">Pyridoxal phosphate</keyword>
<dbReference type="InterPro" id="IPR001544">
    <property type="entry name" value="Aminotrans_IV"/>
</dbReference>
<evidence type="ECO:0000256" key="7">
    <source>
        <dbReference type="ARBA" id="ARBA00023304"/>
    </source>
</evidence>
<dbReference type="NCBIfam" id="TIGR01123">
    <property type="entry name" value="ilvE_II"/>
    <property type="match status" value="1"/>
</dbReference>
<dbReference type="SUPFAM" id="SSF56752">
    <property type="entry name" value="D-aminoacid aminotransferase-like PLP-dependent enzymes"/>
    <property type="match status" value="1"/>
</dbReference>
<dbReference type="Pfam" id="PF01063">
    <property type="entry name" value="Aminotran_4"/>
    <property type="match status" value="1"/>
</dbReference>
<reference evidence="12 13" key="1">
    <citation type="submission" date="2016-07" db="EMBL/GenBank/DDBJ databases">
        <title>Pervasive Adenine N6-methylation of Active Genes in Fungi.</title>
        <authorList>
            <consortium name="DOE Joint Genome Institute"/>
            <person name="Mondo S.J."/>
            <person name="Dannebaum R.O."/>
            <person name="Kuo R.C."/>
            <person name="Labutti K."/>
            <person name="Haridas S."/>
            <person name="Kuo A."/>
            <person name="Salamov A."/>
            <person name="Ahrendt S.R."/>
            <person name="Lipzen A."/>
            <person name="Sullivan W."/>
            <person name="Andreopoulos W.B."/>
            <person name="Clum A."/>
            <person name="Lindquist E."/>
            <person name="Daum C."/>
            <person name="Ramamoorthy G.K."/>
            <person name="Gryganskyi A."/>
            <person name="Culley D."/>
            <person name="Magnuson J.K."/>
            <person name="James T.Y."/>
            <person name="O'Malley M.A."/>
            <person name="Stajich J.E."/>
            <person name="Spatafora J.W."/>
            <person name="Visel A."/>
            <person name="Grigoriev I.V."/>
        </authorList>
    </citation>
    <scope>NUCLEOTIDE SEQUENCE [LARGE SCALE GENOMIC DNA]</scope>
    <source>
        <strain evidence="12 13">62-1032</strain>
    </source>
</reference>
<dbReference type="NCBIfam" id="NF009897">
    <property type="entry name" value="PRK13357.1"/>
    <property type="match status" value="1"/>
</dbReference>
<dbReference type="InterPro" id="IPR005786">
    <property type="entry name" value="B_amino_transII"/>
</dbReference>
<comment type="catalytic activity">
    <reaction evidence="11">
        <text>L-isoleucine + 2-oxoglutarate = (S)-3-methyl-2-oxopentanoate + L-glutamate</text>
        <dbReference type="Rhea" id="RHEA:24801"/>
        <dbReference type="ChEBI" id="CHEBI:16810"/>
        <dbReference type="ChEBI" id="CHEBI:29985"/>
        <dbReference type="ChEBI" id="CHEBI:35146"/>
        <dbReference type="ChEBI" id="CHEBI:58045"/>
        <dbReference type="EC" id="2.6.1.42"/>
    </reaction>
</comment>
<keyword evidence="4 11" id="KW-0028">Amino-acid biosynthesis</keyword>
<dbReference type="InParanoid" id="A0A1Y2EGU0"/>
<comment type="catalytic activity">
    <reaction evidence="11">
        <text>L-leucine + 2-oxoglutarate = 4-methyl-2-oxopentanoate + L-glutamate</text>
        <dbReference type="Rhea" id="RHEA:18321"/>
        <dbReference type="ChEBI" id="CHEBI:16810"/>
        <dbReference type="ChEBI" id="CHEBI:17865"/>
        <dbReference type="ChEBI" id="CHEBI:29985"/>
        <dbReference type="ChEBI" id="CHEBI:57427"/>
        <dbReference type="EC" id="2.6.1.42"/>
    </reaction>
</comment>